<keyword evidence="10" id="KW-1185">Reference proteome</keyword>
<feature type="compositionally biased region" description="Polar residues" evidence="7">
    <location>
        <begin position="55"/>
        <end position="70"/>
    </location>
</feature>
<reference evidence="10" key="1">
    <citation type="journal article" date="2019" name="Int. J. Syst. Evol. Microbiol.">
        <title>The Global Catalogue of Microorganisms (GCM) 10K type strain sequencing project: providing services to taxonomists for standard genome sequencing and annotation.</title>
        <authorList>
            <consortium name="The Broad Institute Genomics Platform"/>
            <consortium name="The Broad Institute Genome Sequencing Center for Infectious Disease"/>
            <person name="Wu L."/>
            <person name="Ma J."/>
        </authorList>
    </citation>
    <scope>NUCLEOTIDE SEQUENCE [LARGE SCALE GENOMIC DNA]</scope>
    <source>
        <strain evidence="10">CCM 8905</strain>
    </source>
</reference>
<dbReference type="InterPro" id="IPR050836">
    <property type="entry name" value="SDS22/Internalin_LRR"/>
</dbReference>
<dbReference type="PANTHER" id="PTHR46652:SF3">
    <property type="entry name" value="LEUCINE-RICH REPEAT-CONTAINING PROTEIN 9"/>
    <property type="match status" value="1"/>
</dbReference>
<feature type="compositionally biased region" description="Low complexity" evidence="7">
    <location>
        <begin position="648"/>
        <end position="670"/>
    </location>
</feature>
<evidence type="ECO:0000256" key="5">
    <source>
        <dbReference type="ARBA" id="ARBA00022737"/>
    </source>
</evidence>
<keyword evidence="2" id="KW-0964">Secreted</keyword>
<evidence type="ECO:0000256" key="4">
    <source>
        <dbReference type="ARBA" id="ARBA00022729"/>
    </source>
</evidence>
<dbReference type="InterPro" id="IPR001611">
    <property type="entry name" value="Leu-rich_rpt"/>
</dbReference>
<dbReference type="SUPFAM" id="SSF52058">
    <property type="entry name" value="L domain-like"/>
    <property type="match status" value="1"/>
</dbReference>
<feature type="region of interest" description="Disordered" evidence="7">
    <location>
        <begin position="604"/>
        <end position="679"/>
    </location>
</feature>
<evidence type="ECO:0000259" key="8">
    <source>
        <dbReference type="PROSITE" id="PS50847"/>
    </source>
</evidence>
<feature type="compositionally biased region" description="Acidic residues" evidence="7">
    <location>
        <begin position="606"/>
        <end position="622"/>
    </location>
</feature>
<dbReference type="RefSeq" id="WP_225426684.1">
    <property type="nucleotide sequence ID" value="NZ_JBHSSK010000014.1"/>
</dbReference>
<keyword evidence="1" id="KW-0134">Cell wall</keyword>
<evidence type="ECO:0000256" key="1">
    <source>
        <dbReference type="ARBA" id="ARBA00022512"/>
    </source>
</evidence>
<dbReference type="InterPro" id="IPR009459">
    <property type="entry name" value="MucBP_dom"/>
</dbReference>
<evidence type="ECO:0000256" key="2">
    <source>
        <dbReference type="ARBA" id="ARBA00022525"/>
    </source>
</evidence>
<feature type="compositionally biased region" description="Gly residues" evidence="7">
    <location>
        <begin position="637"/>
        <end position="647"/>
    </location>
</feature>
<dbReference type="PROSITE" id="PS51450">
    <property type="entry name" value="LRR"/>
    <property type="match status" value="1"/>
</dbReference>
<organism evidence="9 10">
    <name type="scientific">Levilactobacillus tongjiangensis</name>
    <dbReference type="NCBI Taxonomy" id="2486023"/>
    <lineage>
        <taxon>Bacteria</taxon>
        <taxon>Bacillati</taxon>
        <taxon>Bacillota</taxon>
        <taxon>Bacilli</taxon>
        <taxon>Lactobacillales</taxon>
        <taxon>Lactobacillaceae</taxon>
        <taxon>Levilactobacillus</taxon>
    </lineage>
</organism>
<dbReference type="InterPro" id="IPR019931">
    <property type="entry name" value="LPXTG_anchor"/>
</dbReference>
<evidence type="ECO:0000256" key="7">
    <source>
        <dbReference type="SAM" id="MobiDB-lite"/>
    </source>
</evidence>
<evidence type="ECO:0000313" key="9">
    <source>
        <dbReference type="EMBL" id="MFC6206776.1"/>
    </source>
</evidence>
<proteinExistence type="predicted"/>
<sequence length="701" mass="73958">MNDTPTTWTLTKQGRSWVWATVVTAGLAVAVTGGQTAQADTTAGTNAETAATTTPLQHVQADSVTLNPATAEQPAETIEEEPGATDSVENESADTNEVLVAEPTETPTDQKDAQPAATPEKPTTEPETAVPISAEATAPTTVKQGADPTIKAVKLVKAQVAQAAPVKLNHQAKVLAIDEWMPNQILQQAILTALRSQNPSQSWGSVADITQEDLLLLTTLSIQGKVNTYIDGKTEFSLEGLQYATNLTRLSLGSSLDQNPGYYYGDVVDLTPLAKLNKLTYLDLQHNRIEDVTPLAGLTNVKTLLMAFNHVQDFSPLKGNRYTTFHAGSQFVKLNPVNVDTDLREGHLKISFTTIDGNVVQIAATAIVGEPVSFANNGLYYRIYNTGGTATSDGQGGLYFTKIPDQKPGGTTYPGVNVIPMEEYYFMTGNASGNDSYGTYQFAVVQPYVIADKAAAVTVHYQDEAGKDLADAVTLPAGMVGDDYVTEAQTIKGYTLLKTPENAVGKYGDTAIDVYYVYQKDGGGTVTPPVVTPVADTTVTVHYQLANGQSVAADKVLTGQPGTTYTTEALEIEGYHLVSTPANASGTFGEEDLNVTYIYAAVETGGDGDEGTTDPDVDDPDVDLPGPEEPGKPSTPGGSGTTTGGQGATVTTKPLAATGPTGATAATTTLPQTNDQSTSPWWGVALLLSLGGWLGFRRRTK</sequence>
<keyword evidence="3" id="KW-0433">Leucine-rich repeat</keyword>
<keyword evidence="4" id="KW-0732">Signal</keyword>
<dbReference type="InterPro" id="IPR025875">
    <property type="entry name" value="Leu-rich_rpt_4"/>
</dbReference>
<comment type="caution">
    <text evidence="9">The sequence shown here is derived from an EMBL/GenBank/DDBJ whole genome shotgun (WGS) entry which is preliminary data.</text>
</comment>
<name>A0ABW1SQG1_9LACO</name>
<dbReference type="NCBIfam" id="TIGR01167">
    <property type="entry name" value="LPXTG_anchor"/>
    <property type="match status" value="1"/>
</dbReference>
<accession>A0ABW1SQG1</accession>
<dbReference type="PANTHER" id="PTHR46652">
    <property type="entry name" value="LEUCINE-RICH REPEAT AND IQ DOMAIN-CONTAINING PROTEIN 1-RELATED"/>
    <property type="match status" value="1"/>
</dbReference>
<keyword evidence="6" id="KW-0572">Peptidoglycan-anchor</keyword>
<feature type="compositionally biased region" description="Acidic residues" evidence="7">
    <location>
        <begin position="77"/>
        <end position="94"/>
    </location>
</feature>
<evidence type="ECO:0000256" key="6">
    <source>
        <dbReference type="ARBA" id="ARBA00023088"/>
    </source>
</evidence>
<dbReference type="InterPro" id="IPR032675">
    <property type="entry name" value="LRR_dom_sf"/>
</dbReference>
<keyword evidence="5" id="KW-0677">Repeat</keyword>
<dbReference type="Gene3D" id="3.80.10.10">
    <property type="entry name" value="Ribonuclease Inhibitor"/>
    <property type="match status" value="1"/>
</dbReference>
<dbReference type="Pfam" id="PF06458">
    <property type="entry name" value="MucBP"/>
    <property type="match status" value="2"/>
</dbReference>
<dbReference type="Proteomes" id="UP001596254">
    <property type="component" value="Unassembled WGS sequence"/>
</dbReference>
<dbReference type="EMBL" id="JBHSSK010000014">
    <property type="protein sequence ID" value="MFC6206776.1"/>
    <property type="molecule type" value="Genomic_DNA"/>
</dbReference>
<dbReference type="PROSITE" id="PS50847">
    <property type="entry name" value="GRAM_POS_ANCHORING"/>
    <property type="match status" value="1"/>
</dbReference>
<protein>
    <submittedName>
        <fullName evidence="9">MucBP domain-containing protein</fullName>
    </submittedName>
</protein>
<feature type="region of interest" description="Disordered" evidence="7">
    <location>
        <begin position="55"/>
        <end position="145"/>
    </location>
</feature>
<feature type="domain" description="Gram-positive cocci surface proteins LPxTG" evidence="8">
    <location>
        <begin position="670"/>
        <end position="701"/>
    </location>
</feature>
<feature type="compositionally biased region" description="Low complexity" evidence="7">
    <location>
        <begin position="113"/>
        <end position="129"/>
    </location>
</feature>
<dbReference type="Pfam" id="PF12799">
    <property type="entry name" value="LRR_4"/>
    <property type="match status" value="1"/>
</dbReference>
<evidence type="ECO:0000313" key="10">
    <source>
        <dbReference type="Proteomes" id="UP001596254"/>
    </source>
</evidence>
<evidence type="ECO:0000256" key="3">
    <source>
        <dbReference type="ARBA" id="ARBA00022614"/>
    </source>
</evidence>
<gene>
    <name evidence="9" type="ORF">ACFP1G_04700</name>
</gene>
<dbReference type="Gene3D" id="3.10.20.320">
    <property type="entry name" value="Putative peptidoglycan bound protein (lpxtg motif)"/>
    <property type="match status" value="2"/>
</dbReference>